<gene>
    <name evidence="1" type="ORF">D4Z93_06870</name>
</gene>
<proteinExistence type="predicted"/>
<dbReference type="RefSeq" id="WP_119971712.1">
    <property type="nucleotide sequence ID" value="NZ_CP032416.1"/>
</dbReference>
<protein>
    <recommendedName>
        <fullName evidence="3">Right-handed parallel beta-helix repeat-containing protein</fullName>
    </recommendedName>
</protein>
<dbReference type="InterPro" id="IPR011050">
    <property type="entry name" value="Pectin_lyase_fold/virulence"/>
</dbReference>
<dbReference type="OrthoDB" id="67652at2"/>
<dbReference type="AlphaFoldDB" id="A0A386H443"/>
<dbReference type="SUPFAM" id="SSF51126">
    <property type="entry name" value="Pectin lyase-like"/>
    <property type="match status" value="1"/>
</dbReference>
<dbReference type="KEGG" id="cfer:D4Z93_06870"/>
<evidence type="ECO:0000313" key="2">
    <source>
        <dbReference type="Proteomes" id="UP000266301"/>
    </source>
</evidence>
<name>A0A386H443_9CLOT</name>
<evidence type="ECO:0008006" key="3">
    <source>
        <dbReference type="Google" id="ProtNLM"/>
    </source>
</evidence>
<dbReference type="Proteomes" id="UP000266301">
    <property type="component" value="Chromosome"/>
</dbReference>
<reference evidence="1 2" key="1">
    <citation type="journal article" date="2019" name="Int. J. Syst. Evol. Microbiol.">
        <title>Clostridium fermenticellae sp. nov., isolated from the mud in a fermentation cellar for the production of the Chinese liquor, baijiu.</title>
        <authorList>
            <person name="Xu P.X."/>
            <person name="Chai L.J."/>
            <person name="Qiu T."/>
            <person name="Zhang X.J."/>
            <person name="Lu Z.M."/>
            <person name="Xiao C."/>
            <person name="Wang S.T."/>
            <person name="Shen C.H."/>
            <person name="Shi J.S."/>
            <person name="Xu Z.H."/>
        </authorList>
    </citation>
    <scope>NUCLEOTIDE SEQUENCE [LARGE SCALE GENOMIC DNA]</scope>
    <source>
        <strain evidence="1 2">JN500901</strain>
    </source>
</reference>
<dbReference type="EMBL" id="CP032416">
    <property type="protein sequence ID" value="AYD40255.1"/>
    <property type="molecule type" value="Genomic_DNA"/>
</dbReference>
<accession>A0A386H443</accession>
<sequence length="402" mass="46250">MTGIDNNSFNKIRQYFKNHKAAAYPIKGHPLEESENYIKSVYMEMLCVILQYGGLPKGEQILFVRRLLEGIGFGDRFDECMRKALCADEAFACEFVKQFKHNDLKYNFIVDSLITIASVGTPEKYSVEFVSEICEALLLNKKEVQFLVNVALSILEQNSEIYSCILDKNLAQDMIGYFMCYFKQFFVGKLVDTNAELYYFAKEMAELKLPDENIENCAEFKQDNIVFENYIIDLSKISFKFVRCDYVEFINCSFSGIGPIVFENCKHVNIIRCSFNDFTKGVFDIKSCYSVNILKSNFKNCGKVGSSDIYGGIIYSDNLNEITIKMSKFNGCFVKSGNGYDRIYGIIFCGSDSTKHIVIENNDFGYFDVKNITDSDRLFYGVNKEHFEIKDNTMFDNNMRLV</sequence>
<evidence type="ECO:0000313" key="1">
    <source>
        <dbReference type="EMBL" id="AYD40255.1"/>
    </source>
</evidence>
<organism evidence="1 2">
    <name type="scientific">Clostridium fermenticellae</name>
    <dbReference type="NCBI Taxonomy" id="2068654"/>
    <lineage>
        <taxon>Bacteria</taxon>
        <taxon>Bacillati</taxon>
        <taxon>Bacillota</taxon>
        <taxon>Clostridia</taxon>
        <taxon>Eubacteriales</taxon>
        <taxon>Clostridiaceae</taxon>
        <taxon>Clostridium</taxon>
    </lineage>
</organism>
<keyword evidence="2" id="KW-1185">Reference proteome</keyword>